<dbReference type="EMBL" id="DUJU01000150">
    <property type="protein sequence ID" value="HIH94953.1"/>
    <property type="molecule type" value="Genomic_DNA"/>
</dbReference>
<name>A0A832W9F2_9EURY</name>
<proteinExistence type="predicted"/>
<sequence length="61" mass="7014">MKKNEITNGIYVPVSLDILIEKIFVSPKAPKWFLDLVRSISIKYGLDKEVIQSDLYNGPLY</sequence>
<accession>A0A832W9F2</accession>
<evidence type="ECO:0000313" key="2">
    <source>
        <dbReference type="Proteomes" id="UP000600774"/>
    </source>
</evidence>
<comment type="caution">
    <text evidence="1">The sequence shown here is derived from an EMBL/GenBank/DDBJ whole genome shotgun (WGS) entry which is preliminary data.</text>
</comment>
<dbReference type="Proteomes" id="UP000600774">
    <property type="component" value="Unassembled WGS sequence"/>
</dbReference>
<evidence type="ECO:0000313" key="1">
    <source>
        <dbReference type="EMBL" id="HIH94953.1"/>
    </source>
</evidence>
<reference evidence="1" key="1">
    <citation type="journal article" date="2020" name="bioRxiv">
        <title>A rank-normalized archaeal taxonomy based on genome phylogeny resolves widespread incomplete and uneven classifications.</title>
        <authorList>
            <person name="Rinke C."/>
            <person name="Chuvochina M."/>
            <person name="Mussig A.J."/>
            <person name="Chaumeil P.-A."/>
            <person name="Waite D.W."/>
            <person name="Whitman W.B."/>
            <person name="Parks D.H."/>
            <person name="Hugenholtz P."/>
        </authorList>
    </citation>
    <scope>NUCLEOTIDE SEQUENCE</scope>
    <source>
        <strain evidence="1">UBA8876</strain>
    </source>
</reference>
<gene>
    <name evidence="1" type="ORF">HA338_13355</name>
</gene>
<dbReference type="AlphaFoldDB" id="A0A832W9F2"/>
<organism evidence="1 2">
    <name type="scientific">Methanosarcina acetivorans</name>
    <dbReference type="NCBI Taxonomy" id="2214"/>
    <lineage>
        <taxon>Archaea</taxon>
        <taxon>Methanobacteriati</taxon>
        <taxon>Methanobacteriota</taxon>
        <taxon>Stenosarchaea group</taxon>
        <taxon>Methanomicrobia</taxon>
        <taxon>Methanosarcinales</taxon>
        <taxon>Methanosarcinaceae</taxon>
        <taxon>Methanosarcina</taxon>
    </lineage>
</organism>
<protein>
    <submittedName>
        <fullName evidence="1">Uncharacterized protein</fullName>
    </submittedName>
</protein>